<dbReference type="AlphaFoldDB" id="I0ICL1"/>
<reference evidence="10 11" key="1">
    <citation type="submission" date="2012-02" db="EMBL/GenBank/DDBJ databases">
        <title>Complete genome sequence of Phycisphaera mikurensis NBRC 102666.</title>
        <authorList>
            <person name="Ankai A."/>
            <person name="Hosoyama A."/>
            <person name="Terui Y."/>
            <person name="Sekine M."/>
            <person name="Fukai R."/>
            <person name="Kato Y."/>
            <person name="Nakamura S."/>
            <person name="Yamada-Narita S."/>
            <person name="Kawakoshi A."/>
            <person name="Fukunaga Y."/>
            <person name="Yamazaki S."/>
            <person name="Fujita N."/>
        </authorList>
    </citation>
    <scope>NUCLEOTIDE SEQUENCE [LARGE SCALE GENOMIC DNA]</scope>
    <source>
        <strain evidence="11">NBRC 102666 / KCTC 22515 / FYK2301M01</strain>
    </source>
</reference>
<dbReference type="Gene3D" id="3.40.1830.10">
    <property type="entry name" value="Thermophilic metalloprotease (M29)"/>
    <property type="match status" value="1"/>
</dbReference>
<dbReference type="Proteomes" id="UP000007881">
    <property type="component" value="Chromosome"/>
</dbReference>
<evidence type="ECO:0000256" key="6">
    <source>
        <dbReference type="ARBA" id="ARBA00022670"/>
    </source>
</evidence>
<keyword evidence="9" id="KW-0482">Metalloprotease</keyword>
<evidence type="ECO:0000256" key="8">
    <source>
        <dbReference type="ARBA" id="ARBA00022801"/>
    </source>
</evidence>
<sequence length="393" mass="42020">MTDPRLAKLARVLVRHCVGVKPGQTVRIAGDVVGLPLLELIHEEVVRAGGHPLVRMSSQNMQDAFLELAGEDQLRHLPGLALEEVEAIDASIGLWADVNTKAQSQADPQRQATVSAARSPLSERFLKRAAAGDLRWCGTQFPTNAAAQDAEMSLRAYADFVFTAGHLDAADPAAEWERISKRQQQVVDYLDGKEQLHFEAPNGTDLAVDVAGNTWINCDGHENFPDGEVFTGPNLRAGGDSPAPGGVAGVVRYSFPAVHGGREVHGIELTFEGGRVVDAKAEKNLGFLLAMLDQDEGARRLGEIAIGTNYQITRYTKNTLFDEKIGGTFHAAVGAGYPETGNANKSGLHWDMVCDLRESAPGAADGGRITADGELFHEHGRFVGPLAGVFGAA</sequence>
<comment type="cofactor">
    <cofactor evidence="2">
        <name>Mg(2+)</name>
        <dbReference type="ChEBI" id="CHEBI:18420"/>
    </cofactor>
</comment>
<keyword evidence="7" id="KW-0479">Metal-binding</keyword>
<keyword evidence="5" id="KW-0031">Aminopeptidase</keyword>
<evidence type="ECO:0000256" key="1">
    <source>
        <dbReference type="ARBA" id="ARBA00001941"/>
    </source>
</evidence>
<dbReference type="eggNOG" id="COG2309">
    <property type="taxonomic scope" value="Bacteria"/>
</dbReference>
<proteinExistence type="inferred from homology"/>
<dbReference type="PANTHER" id="PTHR34448:SF1">
    <property type="entry name" value="BLL6088 PROTEIN"/>
    <property type="match status" value="1"/>
</dbReference>
<comment type="cofactor">
    <cofactor evidence="3">
        <name>Zn(2+)</name>
        <dbReference type="ChEBI" id="CHEBI:29105"/>
    </cofactor>
</comment>
<dbReference type="OrthoDB" id="9803993at2"/>
<protein>
    <submittedName>
        <fullName evidence="10">Putative M29 family peptidase</fullName>
    </submittedName>
</protein>
<evidence type="ECO:0000256" key="3">
    <source>
        <dbReference type="ARBA" id="ARBA00001947"/>
    </source>
</evidence>
<dbReference type="HOGENOM" id="CLU_057697_0_0_0"/>
<keyword evidence="8" id="KW-0378">Hydrolase</keyword>
<dbReference type="GO" id="GO:0046872">
    <property type="term" value="F:metal ion binding"/>
    <property type="evidence" value="ECO:0007669"/>
    <property type="project" value="UniProtKB-KW"/>
</dbReference>
<dbReference type="PANTHER" id="PTHR34448">
    <property type="entry name" value="AMINOPEPTIDASE"/>
    <property type="match status" value="1"/>
</dbReference>
<dbReference type="SUPFAM" id="SSF144052">
    <property type="entry name" value="Thermophilic metalloprotease-like"/>
    <property type="match status" value="1"/>
</dbReference>
<evidence type="ECO:0000256" key="7">
    <source>
        <dbReference type="ARBA" id="ARBA00022723"/>
    </source>
</evidence>
<evidence type="ECO:0000313" key="11">
    <source>
        <dbReference type="Proteomes" id="UP000007881"/>
    </source>
</evidence>
<keyword evidence="6" id="KW-0645">Protease</keyword>
<evidence type="ECO:0000256" key="9">
    <source>
        <dbReference type="ARBA" id="ARBA00023049"/>
    </source>
</evidence>
<dbReference type="GO" id="GO:0004177">
    <property type="term" value="F:aminopeptidase activity"/>
    <property type="evidence" value="ECO:0007669"/>
    <property type="project" value="UniProtKB-KW"/>
</dbReference>
<comment type="cofactor">
    <cofactor evidence="1">
        <name>Co(2+)</name>
        <dbReference type="ChEBI" id="CHEBI:48828"/>
    </cofactor>
</comment>
<dbReference type="GO" id="GO:0008237">
    <property type="term" value="F:metallopeptidase activity"/>
    <property type="evidence" value="ECO:0007669"/>
    <property type="project" value="UniProtKB-KW"/>
</dbReference>
<comment type="similarity">
    <text evidence="4">Belongs to the peptidase M29 family.</text>
</comment>
<dbReference type="EMBL" id="AP012338">
    <property type="protein sequence ID" value="BAM02999.1"/>
    <property type="molecule type" value="Genomic_DNA"/>
</dbReference>
<name>I0ICL1_PHYMF</name>
<dbReference type="PATRIC" id="fig|1142394.8.peg.869"/>
<dbReference type="RefSeq" id="WP_014436219.1">
    <property type="nucleotide sequence ID" value="NC_017080.1"/>
</dbReference>
<accession>I0ICL1</accession>
<evidence type="ECO:0000256" key="4">
    <source>
        <dbReference type="ARBA" id="ARBA00008236"/>
    </source>
</evidence>
<evidence type="ECO:0000256" key="2">
    <source>
        <dbReference type="ARBA" id="ARBA00001946"/>
    </source>
</evidence>
<dbReference type="KEGG" id="phm:PSMK_08400"/>
<keyword evidence="11" id="KW-1185">Reference proteome</keyword>
<dbReference type="InterPro" id="IPR035097">
    <property type="entry name" value="M29_N-terminal"/>
</dbReference>
<evidence type="ECO:0000256" key="5">
    <source>
        <dbReference type="ARBA" id="ARBA00022438"/>
    </source>
</evidence>
<dbReference type="STRING" id="1142394.PSMK_08400"/>
<organism evidence="10 11">
    <name type="scientific">Phycisphaera mikurensis (strain NBRC 102666 / KCTC 22515 / FYK2301M01)</name>
    <dbReference type="NCBI Taxonomy" id="1142394"/>
    <lineage>
        <taxon>Bacteria</taxon>
        <taxon>Pseudomonadati</taxon>
        <taxon>Planctomycetota</taxon>
        <taxon>Phycisphaerae</taxon>
        <taxon>Phycisphaerales</taxon>
        <taxon>Phycisphaeraceae</taxon>
        <taxon>Phycisphaera</taxon>
    </lineage>
</organism>
<dbReference type="GO" id="GO:0006508">
    <property type="term" value="P:proteolysis"/>
    <property type="evidence" value="ECO:0007669"/>
    <property type="project" value="UniProtKB-KW"/>
</dbReference>
<dbReference type="InterPro" id="IPR052170">
    <property type="entry name" value="M29_Exopeptidase"/>
</dbReference>
<dbReference type="InterPro" id="IPR000787">
    <property type="entry name" value="Peptidase_M29"/>
</dbReference>
<gene>
    <name evidence="10" type="ordered locus">PSMK_08400</name>
</gene>
<evidence type="ECO:0000313" key="10">
    <source>
        <dbReference type="EMBL" id="BAM02999.1"/>
    </source>
</evidence>
<dbReference type="Pfam" id="PF02073">
    <property type="entry name" value="Peptidase_M29"/>
    <property type="match status" value="1"/>
</dbReference>